<keyword evidence="10" id="KW-0732">Signal</keyword>
<dbReference type="PANTHER" id="PTHR24292:SF54">
    <property type="entry name" value="CYP9F3-RELATED"/>
    <property type="match status" value="1"/>
</dbReference>
<dbReference type="GO" id="GO:0005506">
    <property type="term" value="F:iron ion binding"/>
    <property type="evidence" value="ECO:0007669"/>
    <property type="project" value="InterPro"/>
</dbReference>
<dbReference type="GO" id="GO:0020037">
    <property type="term" value="F:heme binding"/>
    <property type="evidence" value="ECO:0007669"/>
    <property type="project" value="InterPro"/>
</dbReference>
<dbReference type="PRINTS" id="PR00385">
    <property type="entry name" value="P450"/>
</dbReference>
<comment type="cofactor">
    <cofactor evidence="1 8">
        <name>heme</name>
        <dbReference type="ChEBI" id="CHEBI:30413"/>
    </cofactor>
</comment>
<evidence type="ECO:0000256" key="4">
    <source>
        <dbReference type="ARBA" id="ARBA00022723"/>
    </source>
</evidence>
<keyword evidence="4 8" id="KW-0479">Metal-binding</keyword>
<dbReference type="InterPro" id="IPR050476">
    <property type="entry name" value="Insect_CytP450_Detox"/>
</dbReference>
<keyword evidence="6 8" id="KW-0408">Iron</keyword>
<dbReference type="Proteomes" id="UP000789375">
    <property type="component" value="Unassembled WGS sequence"/>
</dbReference>
<evidence type="ECO:0000256" key="8">
    <source>
        <dbReference type="PIRSR" id="PIRSR602401-1"/>
    </source>
</evidence>
<dbReference type="Gene3D" id="1.10.630.10">
    <property type="entry name" value="Cytochrome P450"/>
    <property type="match status" value="1"/>
</dbReference>
<dbReference type="PRINTS" id="PR00463">
    <property type="entry name" value="EP450I"/>
</dbReference>
<evidence type="ECO:0000256" key="7">
    <source>
        <dbReference type="ARBA" id="ARBA00023033"/>
    </source>
</evidence>
<dbReference type="InterPro" id="IPR017972">
    <property type="entry name" value="Cyt_P450_CS"/>
</dbReference>
<name>A0A9N8UWD1_FUNMO</name>
<keyword evidence="3 8" id="KW-0349">Heme</keyword>
<evidence type="ECO:0000256" key="9">
    <source>
        <dbReference type="RuleBase" id="RU000461"/>
    </source>
</evidence>
<reference evidence="11" key="1">
    <citation type="submission" date="2021-06" db="EMBL/GenBank/DDBJ databases">
        <authorList>
            <person name="Kallberg Y."/>
            <person name="Tangrot J."/>
            <person name="Rosling A."/>
        </authorList>
    </citation>
    <scope>NUCLEOTIDE SEQUENCE</scope>
    <source>
        <strain evidence="11">87-6 pot B 2015</strain>
    </source>
</reference>
<accession>A0A9N8UWD1</accession>
<gene>
    <name evidence="11" type="ORF">FMOSSE_LOCUS18</name>
</gene>
<evidence type="ECO:0000256" key="2">
    <source>
        <dbReference type="ARBA" id="ARBA00010617"/>
    </source>
</evidence>
<dbReference type="GO" id="GO:0004497">
    <property type="term" value="F:monooxygenase activity"/>
    <property type="evidence" value="ECO:0007669"/>
    <property type="project" value="UniProtKB-KW"/>
</dbReference>
<dbReference type="InterPro" id="IPR001128">
    <property type="entry name" value="Cyt_P450"/>
</dbReference>
<dbReference type="AlphaFoldDB" id="A0A9N8UWD1"/>
<comment type="caution">
    <text evidence="11">The sequence shown here is derived from an EMBL/GenBank/DDBJ whole genome shotgun (WGS) entry which is preliminary data.</text>
</comment>
<feature type="chain" id="PRO_5040412395" evidence="10">
    <location>
        <begin position="17"/>
        <end position="180"/>
    </location>
</feature>
<evidence type="ECO:0000256" key="10">
    <source>
        <dbReference type="SAM" id="SignalP"/>
    </source>
</evidence>
<comment type="similarity">
    <text evidence="2 9">Belongs to the cytochrome P450 family.</text>
</comment>
<evidence type="ECO:0000256" key="3">
    <source>
        <dbReference type="ARBA" id="ARBA00022617"/>
    </source>
</evidence>
<dbReference type="GO" id="GO:0016705">
    <property type="term" value="F:oxidoreductase activity, acting on paired donors, with incorporation or reduction of molecular oxygen"/>
    <property type="evidence" value="ECO:0007669"/>
    <property type="project" value="InterPro"/>
</dbReference>
<dbReference type="EMBL" id="CAJVPP010000002">
    <property type="protein sequence ID" value="CAG8434026.1"/>
    <property type="molecule type" value="Genomic_DNA"/>
</dbReference>
<dbReference type="SUPFAM" id="SSF48264">
    <property type="entry name" value="Cytochrome P450"/>
    <property type="match status" value="1"/>
</dbReference>
<feature type="signal peptide" evidence="10">
    <location>
        <begin position="1"/>
        <end position="16"/>
    </location>
</feature>
<organism evidence="11 12">
    <name type="scientific">Funneliformis mosseae</name>
    <name type="common">Endomycorrhizal fungus</name>
    <name type="synonym">Glomus mosseae</name>
    <dbReference type="NCBI Taxonomy" id="27381"/>
    <lineage>
        <taxon>Eukaryota</taxon>
        <taxon>Fungi</taxon>
        <taxon>Fungi incertae sedis</taxon>
        <taxon>Mucoromycota</taxon>
        <taxon>Glomeromycotina</taxon>
        <taxon>Glomeromycetes</taxon>
        <taxon>Glomerales</taxon>
        <taxon>Glomeraceae</taxon>
        <taxon>Funneliformis</taxon>
    </lineage>
</organism>
<dbReference type="InterPro" id="IPR036396">
    <property type="entry name" value="Cyt_P450_sf"/>
</dbReference>
<dbReference type="InterPro" id="IPR002401">
    <property type="entry name" value="Cyt_P450_E_grp-I"/>
</dbReference>
<dbReference type="Pfam" id="PF00067">
    <property type="entry name" value="p450"/>
    <property type="match status" value="1"/>
</dbReference>
<evidence type="ECO:0000256" key="5">
    <source>
        <dbReference type="ARBA" id="ARBA00023002"/>
    </source>
</evidence>
<keyword evidence="7 9" id="KW-0503">Monooxygenase</keyword>
<sequence>MKLAATALTTILYVLATHKDVQRKARDEILRVLGDILTPTIDQQRELKYLNMVIKENLRLYPPKSCILPKTPIAINIYGIHHSPKYWKDPEEFIPGRFENENDEKREQYTWLTFGSGTRTCLGNNFSLIQQRVMLCALLRKYEVSLPADSIHQDKLHLDHFNSTLTRIQSLHLIFKRRTE</sequence>
<evidence type="ECO:0000256" key="6">
    <source>
        <dbReference type="ARBA" id="ARBA00023004"/>
    </source>
</evidence>
<dbReference type="PANTHER" id="PTHR24292">
    <property type="entry name" value="CYTOCHROME P450"/>
    <property type="match status" value="1"/>
</dbReference>
<evidence type="ECO:0000256" key="1">
    <source>
        <dbReference type="ARBA" id="ARBA00001971"/>
    </source>
</evidence>
<keyword evidence="12" id="KW-1185">Reference proteome</keyword>
<evidence type="ECO:0000313" key="11">
    <source>
        <dbReference type="EMBL" id="CAG8434026.1"/>
    </source>
</evidence>
<dbReference type="PROSITE" id="PS00086">
    <property type="entry name" value="CYTOCHROME_P450"/>
    <property type="match status" value="1"/>
</dbReference>
<evidence type="ECO:0000313" key="12">
    <source>
        <dbReference type="Proteomes" id="UP000789375"/>
    </source>
</evidence>
<proteinExistence type="inferred from homology"/>
<feature type="binding site" description="axial binding residue" evidence="8">
    <location>
        <position position="121"/>
    </location>
    <ligand>
        <name>heme</name>
        <dbReference type="ChEBI" id="CHEBI:30413"/>
    </ligand>
    <ligandPart>
        <name>Fe</name>
        <dbReference type="ChEBI" id="CHEBI:18248"/>
    </ligandPart>
</feature>
<keyword evidence="5 9" id="KW-0560">Oxidoreductase</keyword>
<protein>
    <submittedName>
        <fullName evidence="11">9716_t:CDS:1</fullName>
    </submittedName>
</protein>